<reference evidence="6" key="1">
    <citation type="submission" date="2022-06" db="EMBL/GenBank/DDBJ databases">
        <title>Uncovering the hologenomic basis of an extraordinary plant invasion.</title>
        <authorList>
            <person name="Bieker V.C."/>
            <person name="Martin M.D."/>
            <person name="Gilbert T."/>
            <person name="Hodgins K."/>
            <person name="Battlay P."/>
            <person name="Petersen B."/>
            <person name="Wilson J."/>
        </authorList>
    </citation>
    <scope>NUCLEOTIDE SEQUENCE</scope>
    <source>
        <strain evidence="6">AA19_3_7</strain>
        <tissue evidence="6">Leaf</tissue>
    </source>
</reference>
<dbReference type="GO" id="GO:0048544">
    <property type="term" value="P:recognition of pollen"/>
    <property type="evidence" value="ECO:0007669"/>
    <property type="project" value="InterPro"/>
</dbReference>
<dbReference type="PANTHER" id="PTHR32444:SF247">
    <property type="entry name" value="OS01G0958200 PROTEIN"/>
    <property type="match status" value="1"/>
</dbReference>
<sequence>MINLIAFQLFFYAFLIPAPAPSSAANTLPVNQYLSVDQKLVSRNGNFEMGFFRPAYDKQTNTKRVLTSWRNNEDPGVGLFSLEIDQNNKQYQISYVDNENETYFTYSLWNPSIITRFIIDVPGQVNQMSWYLTGKWDLFWSQPRLFCDIYGGCGAFGVCNQQGSPFCTCLTDFEPRSQSDWNLGGFSGGCVRKNEVNCSVIIEKPVFVLSYVRESFISAPPEYQAMQLSETTCGPSCLDDCNCTAYTFINNTMCIYTHFNSTLKLLQKVFHLL</sequence>
<gene>
    <name evidence="6" type="ORF">M8C21_002773</name>
</gene>
<dbReference type="PANTHER" id="PTHR32444">
    <property type="entry name" value="BULB-TYPE LECTIN DOMAIN-CONTAINING PROTEIN"/>
    <property type="match status" value="1"/>
</dbReference>
<dbReference type="Pfam" id="PF00954">
    <property type="entry name" value="S_locus_glycop"/>
    <property type="match status" value="1"/>
</dbReference>
<feature type="signal peptide" evidence="3">
    <location>
        <begin position="1"/>
        <end position="24"/>
    </location>
</feature>
<feature type="chain" id="PRO_5042246497" description="S-locus glycoprotein" evidence="3">
    <location>
        <begin position="25"/>
        <end position="273"/>
    </location>
</feature>
<dbReference type="AlphaFoldDB" id="A0AAD5GNN7"/>
<feature type="domain" description="S-locus glycoprotein" evidence="4">
    <location>
        <begin position="86"/>
        <end position="176"/>
    </location>
</feature>
<evidence type="ECO:0000259" key="5">
    <source>
        <dbReference type="Pfam" id="PF08276"/>
    </source>
</evidence>
<name>A0AAD5GNN7_AMBAR</name>
<protein>
    <recommendedName>
        <fullName evidence="8">S-locus glycoprotein</fullName>
    </recommendedName>
</protein>
<comment type="caution">
    <text evidence="6">The sequence shown here is derived from an EMBL/GenBank/DDBJ whole genome shotgun (WGS) entry which is preliminary data.</text>
</comment>
<dbReference type="EMBL" id="JAMZMK010006709">
    <property type="protein sequence ID" value="KAI7747669.1"/>
    <property type="molecule type" value="Genomic_DNA"/>
</dbReference>
<feature type="domain" description="Apple" evidence="5">
    <location>
        <begin position="225"/>
        <end position="255"/>
    </location>
</feature>
<evidence type="ECO:0000259" key="4">
    <source>
        <dbReference type="Pfam" id="PF00954"/>
    </source>
</evidence>
<keyword evidence="1 3" id="KW-0732">Signal</keyword>
<evidence type="ECO:0000313" key="6">
    <source>
        <dbReference type="EMBL" id="KAI7747669.1"/>
    </source>
</evidence>
<dbReference type="Pfam" id="PF08276">
    <property type="entry name" value="PAN_2"/>
    <property type="match status" value="1"/>
</dbReference>
<accession>A0AAD5GNN7</accession>
<evidence type="ECO:0000256" key="2">
    <source>
        <dbReference type="ARBA" id="ARBA00023157"/>
    </source>
</evidence>
<evidence type="ECO:0000313" key="7">
    <source>
        <dbReference type="Proteomes" id="UP001206925"/>
    </source>
</evidence>
<evidence type="ECO:0008006" key="8">
    <source>
        <dbReference type="Google" id="ProtNLM"/>
    </source>
</evidence>
<evidence type="ECO:0000256" key="3">
    <source>
        <dbReference type="SAM" id="SignalP"/>
    </source>
</evidence>
<keyword evidence="2" id="KW-1015">Disulfide bond</keyword>
<organism evidence="6 7">
    <name type="scientific">Ambrosia artemisiifolia</name>
    <name type="common">Common ragweed</name>
    <dbReference type="NCBI Taxonomy" id="4212"/>
    <lineage>
        <taxon>Eukaryota</taxon>
        <taxon>Viridiplantae</taxon>
        <taxon>Streptophyta</taxon>
        <taxon>Embryophyta</taxon>
        <taxon>Tracheophyta</taxon>
        <taxon>Spermatophyta</taxon>
        <taxon>Magnoliopsida</taxon>
        <taxon>eudicotyledons</taxon>
        <taxon>Gunneridae</taxon>
        <taxon>Pentapetalae</taxon>
        <taxon>asterids</taxon>
        <taxon>campanulids</taxon>
        <taxon>Asterales</taxon>
        <taxon>Asteraceae</taxon>
        <taxon>Asteroideae</taxon>
        <taxon>Heliantheae alliance</taxon>
        <taxon>Heliantheae</taxon>
        <taxon>Ambrosia</taxon>
    </lineage>
</organism>
<dbReference type="InterPro" id="IPR000858">
    <property type="entry name" value="S_locus_glycoprot_dom"/>
</dbReference>
<proteinExistence type="predicted"/>
<dbReference type="InterPro" id="IPR003609">
    <property type="entry name" value="Pan_app"/>
</dbReference>
<dbReference type="Proteomes" id="UP001206925">
    <property type="component" value="Unassembled WGS sequence"/>
</dbReference>
<evidence type="ECO:0000256" key="1">
    <source>
        <dbReference type="ARBA" id="ARBA00022729"/>
    </source>
</evidence>
<keyword evidence="7" id="KW-1185">Reference proteome</keyword>